<evidence type="ECO:0000256" key="3">
    <source>
        <dbReference type="ARBA" id="ARBA00013081"/>
    </source>
</evidence>
<dbReference type="SUPFAM" id="SSF81606">
    <property type="entry name" value="PP2C-like"/>
    <property type="match status" value="1"/>
</dbReference>
<keyword evidence="13" id="KW-1185">Reference proteome</keyword>
<feature type="region of interest" description="Disordered" evidence="10">
    <location>
        <begin position="152"/>
        <end position="182"/>
    </location>
</feature>
<keyword evidence="6" id="KW-0460">Magnesium</keyword>
<dbReference type="InterPro" id="IPR015655">
    <property type="entry name" value="PP2C"/>
</dbReference>
<dbReference type="SMART" id="SM00332">
    <property type="entry name" value="PP2Cc"/>
    <property type="match status" value="1"/>
</dbReference>
<feature type="compositionally biased region" description="Low complexity" evidence="10">
    <location>
        <begin position="168"/>
        <end position="182"/>
    </location>
</feature>
<protein>
    <recommendedName>
        <fullName evidence="3">protein-serine/threonine phosphatase</fullName>
        <ecNumber evidence="3">3.1.3.16</ecNumber>
    </recommendedName>
</protein>
<keyword evidence="7 9" id="KW-0904">Protein phosphatase</keyword>
<evidence type="ECO:0000256" key="4">
    <source>
        <dbReference type="ARBA" id="ARBA00022723"/>
    </source>
</evidence>
<evidence type="ECO:0000256" key="10">
    <source>
        <dbReference type="SAM" id="MobiDB-lite"/>
    </source>
</evidence>
<reference evidence="12" key="1">
    <citation type="journal article" date="2020" name="bioRxiv">
        <title>Comparative genomics of Chlamydomonas.</title>
        <authorList>
            <person name="Craig R.J."/>
            <person name="Hasan A.R."/>
            <person name="Ness R.W."/>
            <person name="Keightley P.D."/>
        </authorList>
    </citation>
    <scope>NUCLEOTIDE SEQUENCE</scope>
    <source>
        <strain evidence="12">CCAP 11/70</strain>
    </source>
</reference>
<evidence type="ECO:0000256" key="5">
    <source>
        <dbReference type="ARBA" id="ARBA00022801"/>
    </source>
</evidence>
<evidence type="ECO:0000256" key="2">
    <source>
        <dbReference type="ARBA" id="ARBA00001946"/>
    </source>
</evidence>
<dbReference type="PROSITE" id="PS01032">
    <property type="entry name" value="PPM_1"/>
    <property type="match status" value="1"/>
</dbReference>
<accession>A0A835YG75</accession>
<feature type="compositionally biased region" description="Polar residues" evidence="10">
    <location>
        <begin position="153"/>
        <end position="167"/>
    </location>
</feature>
<dbReference type="EMBL" id="JAEHOE010000004">
    <property type="protein sequence ID" value="KAG2500346.1"/>
    <property type="molecule type" value="Genomic_DNA"/>
</dbReference>
<evidence type="ECO:0000256" key="9">
    <source>
        <dbReference type="RuleBase" id="RU003465"/>
    </source>
</evidence>
<gene>
    <name evidence="12" type="ORF">HYH03_001921</name>
</gene>
<comment type="cofactor">
    <cofactor evidence="2">
        <name>Mg(2+)</name>
        <dbReference type="ChEBI" id="CHEBI:18420"/>
    </cofactor>
</comment>
<evidence type="ECO:0000256" key="6">
    <source>
        <dbReference type="ARBA" id="ARBA00022842"/>
    </source>
</evidence>
<evidence type="ECO:0000256" key="7">
    <source>
        <dbReference type="ARBA" id="ARBA00022912"/>
    </source>
</evidence>
<dbReference type="Proteomes" id="UP000612055">
    <property type="component" value="Unassembled WGS sequence"/>
</dbReference>
<dbReference type="PANTHER" id="PTHR47992">
    <property type="entry name" value="PROTEIN PHOSPHATASE"/>
    <property type="match status" value="1"/>
</dbReference>
<keyword evidence="5 9" id="KW-0378">Hydrolase</keyword>
<dbReference type="SMART" id="SM00331">
    <property type="entry name" value="PP2C_SIG"/>
    <property type="match status" value="1"/>
</dbReference>
<proteinExistence type="inferred from homology"/>
<evidence type="ECO:0000313" key="13">
    <source>
        <dbReference type="Proteomes" id="UP000612055"/>
    </source>
</evidence>
<evidence type="ECO:0000256" key="1">
    <source>
        <dbReference type="ARBA" id="ARBA00001936"/>
    </source>
</evidence>
<dbReference type="AlphaFoldDB" id="A0A835YG75"/>
<evidence type="ECO:0000256" key="8">
    <source>
        <dbReference type="ARBA" id="ARBA00023211"/>
    </source>
</evidence>
<dbReference type="OrthoDB" id="10264738at2759"/>
<keyword evidence="8" id="KW-0464">Manganese</keyword>
<dbReference type="Gene3D" id="3.60.40.10">
    <property type="entry name" value="PPM-type phosphatase domain"/>
    <property type="match status" value="1"/>
</dbReference>
<dbReference type="InterPro" id="IPR036457">
    <property type="entry name" value="PPM-type-like_dom_sf"/>
</dbReference>
<comment type="cofactor">
    <cofactor evidence="1">
        <name>Mn(2+)</name>
        <dbReference type="ChEBI" id="CHEBI:29035"/>
    </cofactor>
</comment>
<dbReference type="Pfam" id="PF00481">
    <property type="entry name" value="PP2C"/>
    <property type="match status" value="1"/>
</dbReference>
<dbReference type="CDD" id="cd00143">
    <property type="entry name" value="PP2Cc"/>
    <property type="match status" value="1"/>
</dbReference>
<evidence type="ECO:0000259" key="11">
    <source>
        <dbReference type="PROSITE" id="PS51746"/>
    </source>
</evidence>
<organism evidence="12 13">
    <name type="scientific">Edaphochlamys debaryana</name>
    <dbReference type="NCBI Taxonomy" id="47281"/>
    <lineage>
        <taxon>Eukaryota</taxon>
        <taxon>Viridiplantae</taxon>
        <taxon>Chlorophyta</taxon>
        <taxon>core chlorophytes</taxon>
        <taxon>Chlorophyceae</taxon>
        <taxon>CS clade</taxon>
        <taxon>Chlamydomonadales</taxon>
        <taxon>Chlamydomonadales incertae sedis</taxon>
        <taxon>Edaphochlamys</taxon>
    </lineage>
</organism>
<sequence>MLRSSPRFAGGAIPGQQLCPAVVPRCHLSGLHAAPACQQVAPARSFSGWASMQRHHGGRVRAASADSDVESGPCAMVVASELDVGYSSAQGARDCMEDEVQVHYNTLGHYLYAAVFDGHGGDHAAQWLAKELHVQVESCLVGRTLSNKAGIRGNTTVPIANTSTASVSGSTDSGDNGNGNGAAAAKQAAAAAAAAANGTGTGSSHGISSRDICKQQLVDSFHMADHALMQHLQVVGGEEMAGSGSTATVVVIKDDKLVVANVGDSQAVLCRKGNPLVLAHYHRVYGTGPDVGAEIERVLGTGGWVDDGRVCGVLAVSRAFGDWEFKGKGLPRLLQTGIERGYWDEEFASEQSFTADPVISTPDVTETLLSPDDEFLIVASDGLWDVLPPREAVQWARKEFKAKKDAAQVAASLATLALKRYSTDNVAVVVVDLQGAEARTKPKAKAASAKRGMFSFLRSTDKGSDDE</sequence>
<dbReference type="EC" id="3.1.3.16" evidence="3"/>
<dbReference type="InterPro" id="IPR000222">
    <property type="entry name" value="PP2C_BS"/>
</dbReference>
<dbReference type="PROSITE" id="PS51746">
    <property type="entry name" value="PPM_2"/>
    <property type="match status" value="1"/>
</dbReference>
<keyword evidence="4" id="KW-0479">Metal-binding</keyword>
<dbReference type="InterPro" id="IPR001932">
    <property type="entry name" value="PPM-type_phosphatase-like_dom"/>
</dbReference>
<dbReference type="GO" id="GO:0046872">
    <property type="term" value="F:metal ion binding"/>
    <property type="evidence" value="ECO:0007669"/>
    <property type="project" value="UniProtKB-KW"/>
</dbReference>
<comment type="similarity">
    <text evidence="9">Belongs to the PP2C family.</text>
</comment>
<evidence type="ECO:0000313" key="12">
    <source>
        <dbReference type="EMBL" id="KAG2500346.1"/>
    </source>
</evidence>
<name>A0A835YG75_9CHLO</name>
<feature type="domain" description="PPM-type phosphatase" evidence="11">
    <location>
        <begin position="83"/>
        <end position="433"/>
    </location>
</feature>
<comment type="caution">
    <text evidence="12">The sequence shown here is derived from an EMBL/GenBank/DDBJ whole genome shotgun (WGS) entry which is preliminary data.</text>
</comment>
<dbReference type="GO" id="GO:0004722">
    <property type="term" value="F:protein serine/threonine phosphatase activity"/>
    <property type="evidence" value="ECO:0007669"/>
    <property type="project" value="UniProtKB-EC"/>
</dbReference>